<dbReference type="eggNOG" id="COG4097">
    <property type="taxonomic scope" value="Bacteria"/>
</dbReference>
<accession>U1YC12</accession>
<feature type="transmembrane region" description="Helical" evidence="5">
    <location>
        <begin position="97"/>
        <end position="116"/>
    </location>
</feature>
<dbReference type="STRING" id="649747.HMPREF0083_02272"/>
<protein>
    <submittedName>
        <fullName evidence="7">Ferric reductase like transmembrane component</fullName>
    </submittedName>
</protein>
<keyword evidence="2 5" id="KW-0812">Transmembrane</keyword>
<organism evidence="7 8">
    <name type="scientific">Aneurinibacillus aneurinilyticus ATCC 12856</name>
    <dbReference type="NCBI Taxonomy" id="649747"/>
    <lineage>
        <taxon>Bacteria</taxon>
        <taxon>Bacillati</taxon>
        <taxon>Bacillota</taxon>
        <taxon>Bacilli</taxon>
        <taxon>Bacillales</taxon>
        <taxon>Paenibacillaceae</taxon>
        <taxon>Aneurinibacillus group</taxon>
        <taxon>Aneurinibacillus</taxon>
    </lineage>
</organism>
<dbReference type="HOGENOM" id="CLU_083317_2_0_9"/>
<name>U1YC12_ANEAE</name>
<dbReference type="GeneID" id="92838750"/>
<reference evidence="7 8" key="1">
    <citation type="submission" date="2013-08" db="EMBL/GenBank/DDBJ databases">
        <authorList>
            <person name="Weinstock G."/>
            <person name="Sodergren E."/>
            <person name="Wylie T."/>
            <person name="Fulton L."/>
            <person name="Fulton R."/>
            <person name="Fronick C."/>
            <person name="O'Laughlin M."/>
            <person name="Godfrey J."/>
            <person name="Miner T."/>
            <person name="Herter B."/>
            <person name="Appelbaum E."/>
            <person name="Cordes M."/>
            <person name="Lek S."/>
            <person name="Wollam A."/>
            <person name="Pepin K.H."/>
            <person name="Palsikar V.B."/>
            <person name="Mitreva M."/>
            <person name="Wilson R.K."/>
        </authorList>
    </citation>
    <scope>NUCLEOTIDE SEQUENCE [LARGE SCALE GENOMIC DNA]</scope>
    <source>
        <strain evidence="7 8">ATCC 12856</strain>
    </source>
</reference>
<keyword evidence="4 5" id="KW-0472">Membrane</keyword>
<dbReference type="PATRIC" id="fig|649747.3.peg.2062"/>
<sequence>MPNLTIDLFASFFSVWHTVRGAGLISYVLLFLAVVGGLLQSLPITPARFRPFLFALHTTAGWLGLLFGLTHGLVLLFDQYIGYDWVDIFIPFSSKHEMFSTPAGILAFYLMLIIMLSSDCRKYIGYKIWRKLHFVAFPAYMLALYHGLTLGTDTGLPFVHALYVSTGALILIFLILRIAFSLLPVSFSCFFSHNNKKKSMKTKEG</sequence>
<feature type="transmembrane region" description="Helical" evidence="5">
    <location>
        <begin position="168"/>
        <end position="191"/>
    </location>
</feature>
<dbReference type="AlphaFoldDB" id="U1YC12"/>
<dbReference type="Pfam" id="PF01794">
    <property type="entry name" value="Ferric_reduct"/>
    <property type="match status" value="1"/>
</dbReference>
<feature type="transmembrane region" description="Helical" evidence="5">
    <location>
        <begin position="20"/>
        <end position="39"/>
    </location>
</feature>
<keyword evidence="3 5" id="KW-1133">Transmembrane helix</keyword>
<proteinExistence type="predicted"/>
<keyword evidence="8" id="KW-1185">Reference proteome</keyword>
<feature type="domain" description="Ferric oxidoreductase" evidence="6">
    <location>
        <begin position="23"/>
        <end position="143"/>
    </location>
</feature>
<evidence type="ECO:0000313" key="8">
    <source>
        <dbReference type="Proteomes" id="UP000016511"/>
    </source>
</evidence>
<dbReference type="GO" id="GO:0016020">
    <property type="term" value="C:membrane"/>
    <property type="evidence" value="ECO:0007669"/>
    <property type="project" value="UniProtKB-SubCell"/>
</dbReference>
<comment type="subcellular location">
    <subcellularLocation>
        <location evidence="1">Membrane</location>
        <topology evidence="1">Multi-pass membrane protein</topology>
    </subcellularLocation>
</comment>
<dbReference type="InterPro" id="IPR013130">
    <property type="entry name" value="Fe3_Rdtase_TM_dom"/>
</dbReference>
<evidence type="ECO:0000256" key="3">
    <source>
        <dbReference type="ARBA" id="ARBA00022989"/>
    </source>
</evidence>
<evidence type="ECO:0000259" key="6">
    <source>
        <dbReference type="Pfam" id="PF01794"/>
    </source>
</evidence>
<evidence type="ECO:0000256" key="2">
    <source>
        <dbReference type="ARBA" id="ARBA00022692"/>
    </source>
</evidence>
<evidence type="ECO:0000313" key="7">
    <source>
        <dbReference type="EMBL" id="ERI09642.1"/>
    </source>
</evidence>
<gene>
    <name evidence="7" type="ORF">HMPREF0083_02272</name>
</gene>
<dbReference type="Proteomes" id="UP000016511">
    <property type="component" value="Unassembled WGS sequence"/>
</dbReference>
<comment type="caution">
    <text evidence="7">The sequence shown here is derived from an EMBL/GenBank/DDBJ whole genome shotgun (WGS) entry which is preliminary data.</text>
</comment>
<evidence type="ECO:0000256" key="1">
    <source>
        <dbReference type="ARBA" id="ARBA00004141"/>
    </source>
</evidence>
<dbReference type="RefSeq" id="WP_021620975.1">
    <property type="nucleotide sequence ID" value="NZ_KE952757.1"/>
</dbReference>
<evidence type="ECO:0000256" key="5">
    <source>
        <dbReference type="SAM" id="Phobius"/>
    </source>
</evidence>
<feature type="transmembrane region" description="Helical" evidence="5">
    <location>
        <begin position="51"/>
        <end position="77"/>
    </location>
</feature>
<dbReference type="EMBL" id="AWSJ01000145">
    <property type="protein sequence ID" value="ERI09642.1"/>
    <property type="molecule type" value="Genomic_DNA"/>
</dbReference>
<feature type="transmembrane region" description="Helical" evidence="5">
    <location>
        <begin position="128"/>
        <end position="148"/>
    </location>
</feature>
<evidence type="ECO:0000256" key="4">
    <source>
        <dbReference type="ARBA" id="ARBA00023136"/>
    </source>
</evidence>